<protein>
    <submittedName>
        <fullName evidence="4">SHOCT domain-containing protein</fullName>
    </submittedName>
</protein>
<dbReference type="Proteomes" id="UP001596406">
    <property type="component" value="Unassembled WGS sequence"/>
</dbReference>
<feature type="region of interest" description="Disordered" evidence="1">
    <location>
        <begin position="90"/>
        <end position="156"/>
    </location>
</feature>
<evidence type="ECO:0000313" key="5">
    <source>
        <dbReference type="Proteomes" id="UP001596406"/>
    </source>
</evidence>
<evidence type="ECO:0000256" key="1">
    <source>
        <dbReference type="SAM" id="MobiDB-lite"/>
    </source>
</evidence>
<evidence type="ECO:0000259" key="3">
    <source>
        <dbReference type="Pfam" id="PF09851"/>
    </source>
</evidence>
<gene>
    <name evidence="4" type="ORF">ACFQHK_00555</name>
</gene>
<reference evidence="4 5" key="1">
    <citation type="journal article" date="2019" name="Int. J. Syst. Evol. Microbiol.">
        <title>The Global Catalogue of Microorganisms (GCM) 10K type strain sequencing project: providing services to taxonomists for standard genome sequencing and annotation.</title>
        <authorList>
            <consortium name="The Broad Institute Genomics Platform"/>
            <consortium name="The Broad Institute Genome Sequencing Center for Infectious Disease"/>
            <person name="Wu L."/>
            <person name="Ma J."/>
        </authorList>
    </citation>
    <scope>NUCLEOTIDE SEQUENCE [LARGE SCALE GENOMIC DNA]</scope>
    <source>
        <strain evidence="4 5">PSRA2</strain>
    </source>
</reference>
<accession>A0ABD5U864</accession>
<name>A0ABD5U864_9EURY</name>
<dbReference type="RefSeq" id="WP_304446702.1">
    <property type="nucleotide sequence ID" value="NZ_JARRAH010000001.1"/>
</dbReference>
<evidence type="ECO:0000313" key="4">
    <source>
        <dbReference type="EMBL" id="MFC6834993.1"/>
    </source>
</evidence>
<feature type="domain" description="SHOCT" evidence="3">
    <location>
        <begin position="110"/>
        <end position="131"/>
    </location>
</feature>
<sequence length="156" mass="17173">MESIPVGVDVPKILVFSYIIENEMDISHTDRLASSLHRAMLGGLLAVFGLVAFGTLFRSLSSGSYLIGVVSLVVLVGCGFWVFSLFETGMNEGNSPPRGIGGTTREDDHPLAELRERYARGELSDDEFEQKTEALLETESDSPSERVSMEDTRLRE</sequence>
<organism evidence="4 5">
    <name type="scientific">Halomarina ordinaria</name>
    <dbReference type="NCBI Taxonomy" id="3033939"/>
    <lineage>
        <taxon>Archaea</taxon>
        <taxon>Methanobacteriati</taxon>
        <taxon>Methanobacteriota</taxon>
        <taxon>Stenosarchaea group</taxon>
        <taxon>Halobacteria</taxon>
        <taxon>Halobacteriales</taxon>
        <taxon>Natronomonadaceae</taxon>
        <taxon>Halomarina</taxon>
    </lineage>
</organism>
<dbReference type="EMBL" id="JBHSXM010000001">
    <property type="protein sequence ID" value="MFC6834993.1"/>
    <property type="molecule type" value="Genomic_DNA"/>
</dbReference>
<feature type="compositionally biased region" description="Basic and acidic residues" evidence="1">
    <location>
        <begin position="104"/>
        <end position="134"/>
    </location>
</feature>
<evidence type="ECO:0000256" key="2">
    <source>
        <dbReference type="SAM" id="Phobius"/>
    </source>
</evidence>
<dbReference type="Pfam" id="PF09851">
    <property type="entry name" value="SHOCT"/>
    <property type="match status" value="1"/>
</dbReference>
<feature type="transmembrane region" description="Helical" evidence="2">
    <location>
        <begin position="63"/>
        <end position="86"/>
    </location>
</feature>
<keyword evidence="2" id="KW-1133">Transmembrane helix</keyword>
<feature type="transmembrane region" description="Helical" evidence="2">
    <location>
        <begin position="39"/>
        <end position="57"/>
    </location>
</feature>
<keyword evidence="5" id="KW-1185">Reference proteome</keyword>
<feature type="compositionally biased region" description="Basic and acidic residues" evidence="1">
    <location>
        <begin position="143"/>
        <end position="156"/>
    </location>
</feature>
<keyword evidence="2" id="KW-0472">Membrane</keyword>
<proteinExistence type="predicted"/>
<keyword evidence="2" id="KW-0812">Transmembrane</keyword>
<comment type="caution">
    <text evidence="4">The sequence shown here is derived from an EMBL/GenBank/DDBJ whole genome shotgun (WGS) entry which is preliminary data.</text>
</comment>
<dbReference type="AlphaFoldDB" id="A0ABD5U864"/>
<dbReference type="InterPro" id="IPR018649">
    <property type="entry name" value="SHOCT"/>
</dbReference>